<accession>A0ABY6TNR4</accession>
<evidence type="ECO:0000256" key="2">
    <source>
        <dbReference type="ARBA" id="ARBA00011900"/>
    </source>
</evidence>
<comment type="caution">
    <text evidence="9">The sequence shown here is derived from an EMBL/GenBank/DDBJ whole genome shotgun (WGS) entry which is preliminary data.</text>
</comment>
<keyword evidence="3" id="KW-0489">Methyltransferase</keyword>
<evidence type="ECO:0000256" key="5">
    <source>
        <dbReference type="ARBA" id="ARBA00022691"/>
    </source>
</evidence>
<protein>
    <recommendedName>
        <fullName evidence="2">site-specific DNA-methyltransferase (adenine-specific)</fullName>
        <ecNumber evidence="2">2.1.1.72</ecNumber>
    </recommendedName>
</protein>
<evidence type="ECO:0000259" key="8">
    <source>
        <dbReference type="Pfam" id="PF02384"/>
    </source>
</evidence>
<dbReference type="PANTHER" id="PTHR42933:SF3">
    <property type="entry name" value="TYPE I RESTRICTION ENZYME MJAVIII METHYLASE SUBUNIT"/>
    <property type="match status" value="1"/>
</dbReference>
<evidence type="ECO:0000313" key="10">
    <source>
        <dbReference type="Proteomes" id="UP000308167"/>
    </source>
</evidence>
<sequence length="113" mass="12723">MPQEATISTELAANLFRATQTEEKLRRDNIQTKQKNTILRELLKDFAKPELDLKPSKVGTLDIIGNAYEYLIKNFAASGGQKAGEFYTPPEVCKSMVKINKSILEKTPLLLPR</sequence>
<evidence type="ECO:0000256" key="1">
    <source>
        <dbReference type="ARBA" id="ARBA00006594"/>
    </source>
</evidence>
<dbReference type="InterPro" id="IPR003356">
    <property type="entry name" value="DNA_methylase_A-5"/>
</dbReference>
<dbReference type="InterPro" id="IPR029063">
    <property type="entry name" value="SAM-dependent_MTases_sf"/>
</dbReference>
<evidence type="ECO:0000313" key="9">
    <source>
        <dbReference type="EMBL" id="VTU09685.1"/>
    </source>
</evidence>
<dbReference type="Pfam" id="PF02384">
    <property type="entry name" value="N6_Mtase"/>
    <property type="match status" value="1"/>
</dbReference>
<evidence type="ECO:0000256" key="4">
    <source>
        <dbReference type="ARBA" id="ARBA00022679"/>
    </source>
</evidence>
<dbReference type="EC" id="2.1.1.72" evidence="2"/>
<dbReference type="Gene3D" id="3.40.50.150">
    <property type="entry name" value="Vaccinia Virus protein VP39"/>
    <property type="match status" value="1"/>
</dbReference>
<keyword evidence="4" id="KW-0808">Transferase</keyword>
<dbReference type="EMBL" id="CABFKI010000019">
    <property type="protein sequence ID" value="VTU09685.1"/>
    <property type="molecule type" value="Genomic_DNA"/>
</dbReference>
<dbReference type="InterPro" id="IPR051537">
    <property type="entry name" value="DNA_Adenine_Mtase"/>
</dbReference>
<keyword evidence="5" id="KW-0949">S-adenosyl-L-methionine</keyword>
<evidence type="ECO:0000256" key="7">
    <source>
        <dbReference type="ARBA" id="ARBA00047942"/>
    </source>
</evidence>
<dbReference type="PANTHER" id="PTHR42933">
    <property type="entry name" value="SLR6095 PROTEIN"/>
    <property type="match status" value="1"/>
</dbReference>
<reference evidence="9 10" key="1">
    <citation type="submission" date="2019-05" db="EMBL/GenBank/DDBJ databases">
        <authorList>
            <consortium name="Pathogen Informatics"/>
        </authorList>
    </citation>
    <scope>NUCLEOTIDE SEQUENCE [LARGE SCALE GENOMIC DNA]</scope>
    <source>
        <strain evidence="9 10">NM319</strain>
    </source>
</reference>
<feature type="domain" description="DNA methylase adenine-specific" evidence="8">
    <location>
        <begin position="62"/>
        <end position="101"/>
    </location>
</feature>
<comment type="similarity">
    <text evidence="1">Belongs to the N(4)/N(6)-methyltransferase family.</text>
</comment>
<evidence type="ECO:0000256" key="3">
    <source>
        <dbReference type="ARBA" id="ARBA00022603"/>
    </source>
</evidence>
<evidence type="ECO:0000256" key="6">
    <source>
        <dbReference type="ARBA" id="ARBA00022747"/>
    </source>
</evidence>
<keyword evidence="6" id="KW-0680">Restriction system</keyword>
<name>A0ABY6TNR4_9PAST</name>
<keyword evidence="10" id="KW-1185">Reference proteome</keyword>
<organism evidence="9 10">
    <name type="scientific">Actinobacillus porcinus</name>
    <dbReference type="NCBI Taxonomy" id="51048"/>
    <lineage>
        <taxon>Bacteria</taxon>
        <taxon>Pseudomonadati</taxon>
        <taxon>Pseudomonadota</taxon>
        <taxon>Gammaproteobacteria</taxon>
        <taxon>Pasteurellales</taxon>
        <taxon>Pasteurellaceae</taxon>
        <taxon>Actinobacillus</taxon>
    </lineage>
</organism>
<dbReference type="Proteomes" id="UP000308167">
    <property type="component" value="Unassembled WGS sequence"/>
</dbReference>
<gene>
    <name evidence="9" type="ORF">SAMEA1410922_02145</name>
</gene>
<proteinExistence type="inferred from homology"/>
<dbReference type="SUPFAM" id="SSF53335">
    <property type="entry name" value="S-adenosyl-L-methionine-dependent methyltransferases"/>
    <property type="match status" value="1"/>
</dbReference>
<comment type="catalytic activity">
    <reaction evidence="7">
        <text>a 2'-deoxyadenosine in DNA + S-adenosyl-L-methionine = an N(6)-methyl-2'-deoxyadenosine in DNA + S-adenosyl-L-homocysteine + H(+)</text>
        <dbReference type="Rhea" id="RHEA:15197"/>
        <dbReference type="Rhea" id="RHEA-COMP:12418"/>
        <dbReference type="Rhea" id="RHEA-COMP:12419"/>
        <dbReference type="ChEBI" id="CHEBI:15378"/>
        <dbReference type="ChEBI" id="CHEBI:57856"/>
        <dbReference type="ChEBI" id="CHEBI:59789"/>
        <dbReference type="ChEBI" id="CHEBI:90615"/>
        <dbReference type="ChEBI" id="CHEBI:90616"/>
        <dbReference type="EC" id="2.1.1.72"/>
    </reaction>
</comment>